<sequence>MRCSSDHLHSPPSYALGRRASVCRGARAGLRGFTRLDTRRHEIQFPNFAIRAQKRRWCEKARIPSTAPGRTGTLSMAGTGHYGRPIANSSAISRCEVPGGPPNEAALERSSRSRPSWTPQQLCSPRHEAPAHRHTRPDRPLASSGSPPLRHMAFRPSPLYRGLPIPLLSALSRAPSSCQSVLYPPFAVPPASLSSADGTGLATTAHRYRRLLSVFCTLRPMLVNSLAAADIVPLTAISLSRNFSKAREPSHRTGTDLDRRSADVFLFTRDWSRLFHMIPRRCTISEQYHVLRSRWLTSDDASKTRLTLFHDCMCIQRPAISFGHLVGIGMLCGVRSGKNSTDSETDQERTGARHPCPPRLPFPARMGRAREADP</sequence>
<accession>A0A165E574</accession>
<feature type="region of interest" description="Disordered" evidence="1">
    <location>
        <begin position="337"/>
        <end position="374"/>
    </location>
</feature>
<evidence type="ECO:0000313" key="3">
    <source>
        <dbReference type="Proteomes" id="UP000076842"/>
    </source>
</evidence>
<reference evidence="2 3" key="1">
    <citation type="journal article" date="2016" name="Mol. Biol. Evol.">
        <title>Comparative Genomics of Early-Diverging Mushroom-Forming Fungi Provides Insights into the Origins of Lignocellulose Decay Capabilities.</title>
        <authorList>
            <person name="Nagy L.G."/>
            <person name="Riley R."/>
            <person name="Tritt A."/>
            <person name="Adam C."/>
            <person name="Daum C."/>
            <person name="Floudas D."/>
            <person name="Sun H."/>
            <person name="Yadav J.S."/>
            <person name="Pangilinan J."/>
            <person name="Larsson K.H."/>
            <person name="Matsuura K."/>
            <person name="Barry K."/>
            <person name="Labutti K."/>
            <person name="Kuo R."/>
            <person name="Ohm R.A."/>
            <person name="Bhattacharya S.S."/>
            <person name="Shirouzu T."/>
            <person name="Yoshinaga Y."/>
            <person name="Martin F.M."/>
            <person name="Grigoriev I.V."/>
            <person name="Hibbett D.S."/>
        </authorList>
    </citation>
    <scope>NUCLEOTIDE SEQUENCE [LARGE SCALE GENOMIC DNA]</scope>
    <source>
        <strain evidence="2 3">HHB12733</strain>
    </source>
</reference>
<keyword evidence="3" id="KW-1185">Reference proteome</keyword>
<evidence type="ECO:0000313" key="2">
    <source>
        <dbReference type="EMBL" id="KZT54119.1"/>
    </source>
</evidence>
<feature type="compositionally biased region" description="Polar residues" evidence="1">
    <location>
        <begin position="113"/>
        <end position="123"/>
    </location>
</feature>
<organism evidence="2 3">
    <name type="scientific">Calocera cornea HHB12733</name>
    <dbReference type="NCBI Taxonomy" id="1353952"/>
    <lineage>
        <taxon>Eukaryota</taxon>
        <taxon>Fungi</taxon>
        <taxon>Dikarya</taxon>
        <taxon>Basidiomycota</taxon>
        <taxon>Agaricomycotina</taxon>
        <taxon>Dacrymycetes</taxon>
        <taxon>Dacrymycetales</taxon>
        <taxon>Dacrymycetaceae</taxon>
        <taxon>Calocera</taxon>
    </lineage>
</organism>
<evidence type="ECO:0000256" key="1">
    <source>
        <dbReference type="SAM" id="MobiDB-lite"/>
    </source>
</evidence>
<feature type="region of interest" description="Disordered" evidence="1">
    <location>
        <begin position="96"/>
        <end position="150"/>
    </location>
</feature>
<dbReference type="InParanoid" id="A0A165E574"/>
<dbReference type="Proteomes" id="UP000076842">
    <property type="component" value="Unassembled WGS sequence"/>
</dbReference>
<name>A0A165E574_9BASI</name>
<proteinExistence type="predicted"/>
<dbReference type="AlphaFoldDB" id="A0A165E574"/>
<dbReference type="EMBL" id="KV424021">
    <property type="protein sequence ID" value="KZT54119.1"/>
    <property type="molecule type" value="Genomic_DNA"/>
</dbReference>
<protein>
    <submittedName>
        <fullName evidence="2">Uncharacterized protein</fullName>
    </submittedName>
</protein>
<gene>
    <name evidence="2" type="ORF">CALCODRAFT_22279</name>
</gene>